<accession>A0A9W8G5H8</accession>
<name>A0A9W8G5H8_9FUNG</name>
<keyword evidence="1" id="KW-1133">Transmembrane helix</keyword>
<gene>
    <name evidence="2" type="ORF">GGI25_004950</name>
</gene>
<dbReference type="EMBL" id="JANBTW010000076">
    <property type="protein sequence ID" value="KAJ2672800.1"/>
    <property type="molecule type" value="Genomic_DNA"/>
</dbReference>
<dbReference type="Proteomes" id="UP001151518">
    <property type="component" value="Unassembled WGS sequence"/>
</dbReference>
<comment type="caution">
    <text evidence="2">The sequence shown here is derived from an EMBL/GenBank/DDBJ whole genome shotgun (WGS) entry which is preliminary data.</text>
</comment>
<evidence type="ECO:0000313" key="2">
    <source>
        <dbReference type="EMBL" id="KAJ2672800.1"/>
    </source>
</evidence>
<feature type="transmembrane region" description="Helical" evidence="1">
    <location>
        <begin position="77"/>
        <end position="94"/>
    </location>
</feature>
<evidence type="ECO:0000256" key="1">
    <source>
        <dbReference type="SAM" id="Phobius"/>
    </source>
</evidence>
<dbReference type="OrthoDB" id="5386199at2759"/>
<organism evidence="2 3">
    <name type="scientific">Coemansia spiralis</name>
    <dbReference type="NCBI Taxonomy" id="417178"/>
    <lineage>
        <taxon>Eukaryota</taxon>
        <taxon>Fungi</taxon>
        <taxon>Fungi incertae sedis</taxon>
        <taxon>Zoopagomycota</taxon>
        <taxon>Kickxellomycotina</taxon>
        <taxon>Kickxellomycetes</taxon>
        <taxon>Kickxellales</taxon>
        <taxon>Kickxellaceae</taxon>
        <taxon>Coemansia</taxon>
    </lineage>
</organism>
<feature type="transmembrane region" description="Helical" evidence="1">
    <location>
        <begin position="106"/>
        <end position="127"/>
    </location>
</feature>
<sequence>MRIQHAINLPLSALLLSTRQWKNVARKFSTRYGTAKTKSETLLLCRRGFSSSTLSTQWKPTLVYEGGLTKAAKIMKIASVASLVGASAAVPFFFTGDSEVPSTARAVLAATTIAMTGSSTLMVTWALKPYITSLYAFEDTTAKPQDHNSEDAELTILPSTPLVVETLTFLARPRTRLMFPEQLAPATAPMTSWTVRSLPEPLMATANAVLEHINKDRKKSDQVQLAQEGDTFYAHTQGPISAAMQKIIAASPCQE</sequence>
<keyword evidence="1" id="KW-0812">Transmembrane</keyword>
<protein>
    <submittedName>
        <fullName evidence="2">Uncharacterized protein</fullName>
    </submittedName>
</protein>
<dbReference type="AlphaFoldDB" id="A0A9W8G5H8"/>
<evidence type="ECO:0000313" key="3">
    <source>
        <dbReference type="Proteomes" id="UP001151518"/>
    </source>
</evidence>
<keyword evidence="1" id="KW-0472">Membrane</keyword>
<proteinExistence type="predicted"/>
<reference evidence="2" key="1">
    <citation type="submission" date="2022-07" db="EMBL/GenBank/DDBJ databases">
        <title>Phylogenomic reconstructions and comparative analyses of Kickxellomycotina fungi.</title>
        <authorList>
            <person name="Reynolds N.K."/>
            <person name="Stajich J.E."/>
            <person name="Barry K."/>
            <person name="Grigoriev I.V."/>
            <person name="Crous P."/>
            <person name="Smith M.E."/>
        </authorList>
    </citation>
    <scope>NUCLEOTIDE SEQUENCE</scope>
    <source>
        <strain evidence="2">NRRL 3115</strain>
    </source>
</reference>